<keyword evidence="3" id="KW-1185">Reference proteome</keyword>
<proteinExistence type="predicted"/>
<protein>
    <submittedName>
        <fullName evidence="2">Uncharacterized protein</fullName>
    </submittedName>
</protein>
<feature type="transmembrane region" description="Helical" evidence="1">
    <location>
        <begin position="121"/>
        <end position="146"/>
    </location>
</feature>
<feature type="transmembrane region" description="Helical" evidence="1">
    <location>
        <begin position="167"/>
        <end position="189"/>
    </location>
</feature>
<evidence type="ECO:0000313" key="2">
    <source>
        <dbReference type="EMBL" id="AZA93215.1"/>
    </source>
</evidence>
<name>A0AAD1DT60_CHRNA</name>
<reference evidence="2 3" key="1">
    <citation type="submission" date="2018-11" db="EMBL/GenBank/DDBJ databases">
        <title>Proposal to divide the Flavobacteriaceae and reorganize its genera based on Amino Acid Identity values calculated from whole genome sequences.</title>
        <authorList>
            <person name="Nicholson A.C."/>
            <person name="Gulvik C.A."/>
            <person name="Whitney A.M."/>
            <person name="Humrighouse B.W."/>
            <person name="Bell M."/>
            <person name="Holmes B."/>
            <person name="Steigerwalt A.G."/>
            <person name="Villarma A."/>
            <person name="Sheth M."/>
            <person name="Batra D."/>
            <person name="Pryor J."/>
            <person name="Bernardet J.-F."/>
            <person name="Hugo C."/>
            <person name="Kampfer P."/>
            <person name="Newman J."/>
            <person name="McQuiston J.R."/>
        </authorList>
    </citation>
    <scope>NUCLEOTIDE SEQUENCE [LARGE SCALE GENOMIC DNA]</scope>
    <source>
        <strain evidence="2 3">G0041</strain>
    </source>
</reference>
<feature type="transmembrane region" description="Helical" evidence="1">
    <location>
        <begin position="195"/>
        <end position="213"/>
    </location>
</feature>
<accession>A0AAD1DT60</accession>
<organism evidence="2 3">
    <name type="scientific">Chryseobacterium nakagawai</name>
    <dbReference type="NCBI Taxonomy" id="1241982"/>
    <lineage>
        <taxon>Bacteria</taxon>
        <taxon>Pseudomonadati</taxon>
        <taxon>Bacteroidota</taxon>
        <taxon>Flavobacteriia</taxon>
        <taxon>Flavobacteriales</taxon>
        <taxon>Weeksellaceae</taxon>
        <taxon>Chryseobacterium group</taxon>
        <taxon>Chryseobacterium</taxon>
    </lineage>
</organism>
<evidence type="ECO:0000313" key="3">
    <source>
        <dbReference type="Proteomes" id="UP000278288"/>
    </source>
</evidence>
<keyword evidence="1" id="KW-1133">Transmembrane helix</keyword>
<evidence type="ECO:0000256" key="1">
    <source>
        <dbReference type="SAM" id="Phobius"/>
    </source>
</evidence>
<sequence length="225" mass="25894">MARNFLLFFQIYAIVYVFINSYIDVWFTLNKETFFEFEKVVVINFFQAEALFLYILYHKIRNKNYDELKTMYLNYQKDMESQGFNKRKAGMGMLVAILIFVALFGVVIFKSPLGDVIEVVIGLNQILLTNMEILIPCLSLAVFLYLQLKSEIKDSSFNNAIVRLGGIIYSFKISIFIFIVLFVIRILFSGRAEDSFAPAGLLAINIAFLITIIKQKSFNAINSKS</sequence>
<feature type="transmembrane region" description="Helical" evidence="1">
    <location>
        <begin position="40"/>
        <end position="57"/>
    </location>
</feature>
<keyword evidence="1" id="KW-0472">Membrane</keyword>
<feature type="transmembrane region" description="Helical" evidence="1">
    <location>
        <begin position="7"/>
        <end position="28"/>
    </location>
</feature>
<dbReference type="Proteomes" id="UP000278288">
    <property type="component" value="Chromosome"/>
</dbReference>
<dbReference type="KEGG" id="cnk:EG343_22715"/>
<feature type="transmembrane region" description="Helical" evidence="1">
    <location>
        <begin position="89"/>
        <end position="109"/>
    </location>
</feature>
<dbReference type="AlphaFoldDB" id="A0AAD1DT60"/>
<dbReference type="EMBL" id="CP033923">
    <property type="protein sequence ID" value="AZA93215.1"/>
    <property type="molecule type" value="Genomic_DNA"/>
</dbReference>
<gene>
    <name evidence="2" type="ORF">EG343_22715</name>
</gene>
<keyword evidence="1" id="KW-0812">Transmembrane</keyword>